<comment type="caution">
    <text evidence="2">The sequence shown here is derived from an EMBL/GenBank/DDBJ whole genome shotgun (WGS) entry which is preliminary data.</text>
</comment>
<protein>
    <submittedName>
        <fullName evidence="2">Uncharacterized protein</fullName>
    </submittedName>
</protein>
<accession>A0A7W5FYB4</accession>
<feature type="region of interest" description="Disordered" evidence="1">
    <location>
        <begin position="1"/>
        <end position="34"/>
    </location>
</feature>
<organism evidence="2 3">
    <name type="scientific">Rhizobium pisi</name>
    <dbReference type="NCBI Taxonomy" id="574561"/>
    <lineage>
        <taxon>Bacteria</taxon>
        <taxon>Pseudomonadati</taxon>
        <taxon>Pseudomonadota</taxon>
        <taxon>Alphaproteobacteria</taxon>
        <taxon>Hyphomicrobiales</taxon>
        <taxon>Rhizobiaceae</taxon>
        <taxon>Rhizobium/Agrobacterium group</taxon>
        <taxon>Rhizobium</taxon>
    </lineage>
</organism>
<dbReference type="Proteomes" id="UP000518315">
    <property type="component" value="Unassembled WGS sequence"/>
</dbReference>
<proteinExistence type="predicted"/>
<feature type="compositionally biased region" description="Basic and acidic residues" evidence="1">
    <location>
        <begin position="23"/>
        <end position="34"/>
    </location>
</feature>
<evidence type="ECO:0000313" key="2">
    <source>
        <dbReference type="EMBL" id="MBB3133609.1"/>
    </source>
</evidence>
<keyword evidence="3" id="KW-1185">Reference proteome</keyword>
<dbReference type="RefSeq" id="WP_245438328.1">
    <property type="nucleotide sequence ID" value="NZ_JACHXH010000004.1"/>
</dbReference>
<evidence type="ECO:0000313" key="3">
    <source>
        <dbReference type="Proteomes" id="UP000518315"/>
    </source>
</evidence>
<dbReference type="EMBL" id="JACHXH010000004">
    <property type="protein sequence ID" value="MBB3133609.1"/>
    <property type="molecule type" value="Genomic_DNA"/>
</dbReference>
<name>A0A7W5FYB4_9HYPH</name>
<evidence type="ECO:0000256" key="1">
    <source>
        <dbReference type="SAM" id="MobiDB-lite"/>
    </source>
</evidence>
<gene>
    <name evidence="2" type="ORF">FHS26_001322</name>
</gene>
<dbReference type="AlphaFoldDB" id="A0A7W5FYB4"/>
<sequence>MGHQSGCPASGRLTRQHRIAKHSPSERGFTRRQEYKSRVRLISDRHRGQGGQEIVDIDRSAKPLLVLQKLDP</sequence>
<reference evidence="2 3" key="1">
    <citation type="submission" date="2020-08" db="EMBL/GenBank/DDBJ databases">
        <title>Genomic Encyclopedia of Type Strains, Phase III (KMG-III): the genomes of soil and plant-associated and newly described type strains.</title>
        <authorList>
            <person name="Whitman W."/>
        </authorList>
    </citation>
    <scope>NUCLEOTIDE SEQUENCE [LARGE SCALE GENOMIC DNA]</scope>
    <source>
        <strain evidence="2 3">CECT 4113</strain>
    </source>
</reference>